<dbReference type="Gene3D" id="3.40.1190.20">
    <property type="match status" value="1"/>
</dbReference>
<dbReference type="Proteomes" id="UP001065174">
    <property type="component" value="Chromosome"/>
</dbReference>
<keyword evidence="3 5" id="KW-0418">Kinase</keyword>
<dbReference type="GO" id="GO:0016301">
    <property type="term" value="F:kinase activity"/>
    <property type="evidence" value="ECO:0007669"/>
    <property type="project" value="UniProtKB-KW"/>
</dbReference>
<dbReference type="PANTHER" id="PTHR43320">
    <property type="entry name" value="SUGAR KINASE"/>
    <property type="match status" value="1"/>
</dbReference>
<proteinExistence type="inferred from homology"/>
<keyword evidence="2" id="KW-0808">Transferase</keyword>
<keyword evidence="6" id="KW-1185">Reference proteome</keyword>
<dbReference type="InterPro" id="IPR011611">
    <property type="entry name" value="PfkB_dom"/>
</dbReference>
<comment type="similarity">
    <text evidence="1">Belongs to the carbohydrate kinase PfkB family.</text>
</comment>
<dbReference type="InterPro" id="IPR029056">
    <property type="entry name" value="Ribokinase-like"/>
</dbReference>
<dbReference type="SUPFAM" id="SSF53613">
    <property type="entry name" value="Ribokinase-like"/>
    <property type="match status" value="1"/>
</dbReference>
<evidence type="ECO:0000313" key="6">
    <source>
        <dbReference type="Proteomes" id="UP001065174"/>
    </source>
</evidence>
<accession>A0ABY6CPR6</accession>
<dbReference type="PANTHER" id="PTHR43320:SF2">
    <property type="entry name" value="2-DEHYDRO-3-DEOXYGLUCONOKINASE_2-DEHYDRO-3-DEOXYGALACTONOKINASE"/>
    <property type="match status" value="1"/>
</dbReference>
<reference evidence="5" key="1">
    <citation type="submission" date="2022-09" db="EMBL/GenBank/DDBJ databases">
        <title>Comparative genomics and taxonomic characterization of three novel marine species of genus Reichenbachiella exhibiting antioxidant and polysaccharide degradation activities.</title>
        <authorList>
            <person name="Muhammad N."/>
            <person name="Lee Y.-J."/>
            <person name="Ko J."/>
            <person name="Kim S.-G."/>
        </authorList>
    </citation>
    <scope>NUCLEOTIDE SEQUENCE</scope>
    <source>
        <strain evidence="5">BKB1-1</strain>
    </source>
</reference>
<protein>
    <submittedName>
        <fullName evidence="5">Sugar kinase</fullName>
    </submittedName>
</protein>
<name>A0ABY6CPR6_9BACT</name>
<dbReference type="CDD" id="cd01166">
    <property type="entry name" value="KdgK"/>
    <property type="match status" value="1"/>
</dbReference>
<sequence length="332" mass="36906">MKKVVTFGEVMMRLTPPGYAKISQTETLELTFGGGEANVAISLAYFDLKAFHVTQFPDNTVGKAATQFLRRHWVATPYVTYGPMDLGIYFHERGAVHRSSTVLYDRANSSFANLDPSVYNWEEIFEDADWFHWTGITPAISENTLAATKQALLAAKKMGVKVSCDLTYRDSLWKYGKTPQEALPELIELTDVLMTGTREMILFSDGTEEMEQEDLMKNFQKTFPNLEIIADKKRDSINASLNALSGMMWDGQQIYQTKELSVTHIVDRVGTGDAFCAGLIYGLLTKEGNQHALDFAIAACALKHTIEGDANMVSVADVEKLVSGDSSGRIIR</sequence>
<dbReference type="InterPro" id="IPR052700">
    <property type="entry name" value="Carb_kinase_PfkB-like"/>
</dbReference>
<gene>
    <name evidence="5" type="ORF">N6H18_15585</name>
</gene>
<evidence type="ECO:0000256" key="3">
    <source>
        <dbReference type="ARBA" id="ARBA00022777"/>
    </source>
</evidence>
<evidence type="ECO:0000259" key="4">
    <source>
        <dbReference type="Pfam" id="PF00294"/>
    </source>
</evidence>
<feature type="domain" description="Carbohydrate kinase PfkB" evidence="4">
    <location>
        <begin position="1"/>
        <end position="309"/>
    </location>
</feature>
<evidence type="ECO:0000256" key="2">
    <source>
        <dbReference type="ARBA" id="ARBA00022679"/>
    </source>
</evidence>
<organism evidence="5 6">
    <name type="scientific">Reichenbachiella agarivorans</name>
    <dbReference type="NCBI Taxonomy" id="2979464"/>
    <lineage>
        <taxon>Bacteria</taxon>
        <taxon>Pseudomonadati</taxon>
        <taxon>Bacteroidota</taxon>
        <taxon>Cytophagia</taxon>
        <taxon>Cytophagales</taxon>
        <taxon>Reichenbachiellaceae</taxon>
        <taxon>Reichenbachiella</taxon>
    </lineage>
</organism>
<dbReference type="Pfam" id="PF00294">
    <property type="entry name" value="PfkB"/>
    <property type="match status" value="1"/>
</dbReference>
<evidence type="ECO:0000313" key="5">
    <source>
        <dbReference type="EMBL" id="UXP31769.1"/>
    </source>
</evidence>
<dbReference type="RefSeq" id="WP_262309208.1">
    <property type="nucleotide sequence ID" value="NZ_CP106679.1"/>
</dbReference>
<dbReference type="EMBL" id="CP106679">
    <property type="protein sequence ID" value="UXP31769.1"/>
    <property type="molecule type" value="Genomic_DNA"/>
</dbReference>
<evidence type="ECO:0000256" key="1">
    <source>
        <dbReference type="ARBA" id="ARBA00010688"/>
    </source>
</evidence>